<feature type="region of interest" description="Disordered" evidence="1">
    <location>
        <begin position="1"/>
        <end position="25"/>
    </location>
</feature>
<reference evidence="2 3" key="1">
    <citation type="submission" date="2014-04" db="EMBL/GenBank/DDBJ databases">
        <authorList>
            <consortium name="DOE Joint Genome Institute"/>
            <person name="Kuo A."/>
            <person name="Girlanda M."/>
            <person name="Perotto S."/>
            <person name="Kohler A."/>
            <person name="Nagy L.G."/>
            <person name="Floudas D."/>
            <person name="Copeland A."/>
            <person name="Barry K.W."/>
            <person name="Cichocki N."/>
            <person name="Veneault-Fourrey C."/>
            <person name="LaButti K."/>
            <person name="Lindquist E.A."/>
            <person name="Lipzen A."/>
            <person name="Lundell T."/>
            <person name="Morin E."/>
            <person name="Murat C."/>
            <person name="Sun H."/>
            <person name="Tunlid A."/>
            <person name="Henrissat B."/>
            <person name="Grigoriev I.V."/>
            <person name="Hibbett D.S."/>
            <person name="Martin F."/>
            <person name="Nordberg H.P."/>
            <person name="Cantor M.N."/>
            <person name="Hua S.X."/>
        </authorList>
    </citation>
    <scope>NUCLEOTIDE SEQUENCE [LARGE SCALE GENOMIC DNA]</scope>
    <source>
        <strain evidence="2 3">MUT 4182</strain>
    </source>
</reference>
<evidence type="ECO:0000313" key="3">
    <source>
        <dbReference type="Proteomes" id="UP000054248"/>
    </source>
</evidence>
<dbReference type="EMBL" id="KN822957">
    <property type="protein sequence ID" value="KIO32169.1"/>
    <property type="molecule type" value="Genomic_DNA"/>
</dbReference>
<gene>
    <name evidence="2" type="ORF">M407DRAFT_18972</name>
</gene>
<dbReference type="AlphaFoldDB" id="A0A0C3QUL6"/>
<dbReference type="Proteomes" id="UP000054248">
    <property type="component" value="Unassembled WGS sequence"/>
</dbReference>
<evidence type="ECO:0000313" key="2">
    <source>
        <dbReference type="EMBL" id="KIO32169.1"/>
    </source>
</evidence>
<reference evidence="3" key="2">
    <citation type="submission" date="2015-01" db="EMBL/GenBank/DDBJ databases">
        <title>Evolutionary Origins and Diversification of the Mycorrhizal Mutualists.</title>
        <authorList>
            <consortium name="DOE Joint Genome Institute"/>
            <consortium name="Mycorrhizal Genomics Consortium"/>
            <person name="Kohler A."/>
            <person name="Kuo A."/>
            <person name="Nagy L.G."/>
            <person name="Floudas D."/>
            <person name="Copeland A."/>
            <person name="Barry K.W."/>
            <person name="Cichocki N."/>
            <person name="Veneault-Fourrey C."/>
            <person name="LaButti K."/>
            <person name="Lindquist E.A."/>
            <person name="Lipzen A."/>
            <person name="Lundell T."/>
            <person name="Morin E."/>
            <person name="Murat C."/>
            <person name="Riley R."/>
            <person name="Ohm R."/>
            <person name="Sun H."/>
            <person name="Tunlid A."/>
            <person name="Henrissat B."/>
            <person name="Grigoriev I.V."/>
            <person name="Hibbett D.S."/>
            <person name="Martin F."/>
        </authorList>
    </citation>
    <scope>NUCLEOTIDE SEQUENCE [LARGE SCALE GENOMIC DNA]</scope>
    <source>
        <strain evidence="3">MUT 4182</strain>
    </source>
</reference>
<name>A0A0C3QUL6_9AGAM</name>
<sequence>MPWKFGSSRPGSSLDTGRKSEDPGIDPLAAIQATLSIAKDSVTGLGVPGLEAAVGALLSVINSVKNVKDNNEDLLSFATTVRRFSDIITSPLQTLKISAPWAMTSELQHRLTALTK</sequence>
<dbReference type="OrthoDB" id="3053320at2759"/>
<proteinExistence type="predicted"/>
<keyword evidence="3" id="KW-1185">Reference proteome</keyword>
<dbReference type="HOGENOM" id="CLU_2098622_0_0_1"/>
<organism evidence="2 3">
    <name type="scientific">Tulasnella calospora MUT 4182</name>
    <dbReference type="NCBI Taxonomy" id="1051891"/>
    <lineage>
        <taxon>Eukaryota</taxon>
        <taxon>Fungi</taxon>
        <taxon>Dikarya</taxon>
        <taxon>Basidiomycota</taxon>
        <taxon>Agaricomycotina</taxon>
        <taxon>Agaricomycetes</taxon>
        <taxon>Cantharellales</taxon>
        <taxon>Tulasnellaceae</taxon>
        <taxon>Tulasnella</taxon>
    </lineage>
</organism>
<protein>
    <submittedName>
        <fullName evidence="2">Uncharacterized protein</fullName>
    </submittedName>
</protein>
<evidence type="ECO:0000256" key="1">
    <source>
        <dbReference type="SAM" id="MobiDB-lite"/>
    </source>
</evidence>
<accession>A0A0C3QUL6</accession>